<dbReference type="GO" id="GO:0003677">
    <property type="term" value="F:DNA binding"/>
    <property type="evidence" value="ECO:0007669"/>
    <property type="project" value="UniProtKB-UniRule"/>
</dbReference>
<dbReference type="RefSeq" id="WP_316410738.1">
    <property type="nucleotide sequence ID" value="NZ_AP027081.1"/>
</dbReference>
<evidence type="ECO:0000256" key="2">
    <source>
        <dbReference type="ARBA" id="ARBA00022908"/>
    </source>
</evidence>
<dbReference type="Proteomes" id="UP001228113">
    <property type="component" value="Chromosome"/>
</dbReference>
<evidence type="ECO:0000259" key="6">
    <source>
        <dbReference type="PROSITE" id="PS51898"/>
    </source>
</evidence>
<dbReference type="GO" id="GO:0015074">
    <property type="term" value="P:DNA integration"/>
    <property type="evidence" value="ECO:0007669"/>
    <property type="project" value="UniProtKB-KW"/>
</dbReference>
<dbReference type="InterPro" id="IPR010998">
    <property type="entry name" value="Integrase_recombinase_N"/>
</dbReference>
<gene>
    <name evidence="8" type="ORF">METESE_35020</name>
</gene>
<dbReference type="InterPro" id="IPR002104">
    <property type="entry name" value="Integrase_catalytic"/>
</dbReference>
<dbReference type="Gene3D" id="1.10.150.130">
    <property type="match status" value="1"/>
</dbReference>
<feature type="domain" description="Core-binding (CB)" evidence="7">
    <location>
        <begin position="1"/>
        <end position="82"/>
    </location>
</feature>
<sequence>MSHNPVLSRLESDLRMAGRAKGTIQQYLASIRRFQEMVGKSADRASQAEIRRWVEHLQAQPIGPERLLCHYSALAFLFRKTLGQPDKVAFISMPRKDAPLPTILTAAEVGRVLKSFTVAKYSVFFALIYATGLRISEAIGLETQDIDALRGVIHVRHAKGGGQRLVMLRSVLLDMLREYWKYERPTPPLLFSTRFGRPLCPETARRALLCASAASGIGKVVTPHMLRHSFATSLLENRTDLRTIQVLLGHKSIKSTQIYTQVSASQIAAVRSPLEDLVP</sequence>
<dbReference type="InterPro" id="IPR044068">
    <property type="entry name" value="CB"/>
</dbReference>
<dbReference type="PROSITE" id="PS51900">
    <property type="entry name" value="CB"/>
    <property type="match status" value="1"/>
</dbReference>
<dbReference type="GO" id="GO:0006310">
    <property type="term" value="P:DNA recombination"/>
    <property type="evidence" value="ECO:0007669"/>
    <property type="project" value="UniProtKB-KW"/>
</dbReference>
<dbReference type="KEGG" id="msea:METESE_35020"/>
<keyword evidence="4" id="KW-0233">DNA recombination</keyword>
<evidence type="ECO:0000256" key="3">
    <source>
        <dbReference type="ARBA" id="ARBA00023125"/>
    </source>
</evidence>
<evidence type="ECO:0000313" key="9">
    <source>
        <dbReference type="Proteomes" id="UP001228113"/>
    </source>
</evidence>
<reference evidence="8" key="1">
    <citation type="journal article" date="2023" name="Int. J. Syst. Evol. Microbiol.">
        <title>Mesoterricola silvestris gen. nov., sp. nov., Mesoterricola sediminis sp. nov., Geothrix oryzae sp. nov., Geothrix edaphica sp. nov., Geothrix rubra sp. nov., and Geothrix limicola sp. nov., six novel members of Acidobacteriota isolated from soils.</title>
        <authorList>
            <person name="Itoh H."/>
            <person name="Sugisawa Y."/>
            <person name="Mise K."/>
            <person name="Xu Z."/>
            <person name="Kuniyasu M."/>
            <person name="Ushijima N."/>
            <person name="Kawano K."/>
            <person name="Kobayashi E."/>
            <person name="Shiratori Y."/>
            <person name="Masuda Y."/>
            <person name="Senoo K."/>
        </authorList>
    </citation>
    <scope>NUCLEOTIDE SEQUENCE</scope>
    <source>
        <strain evidence="8">W786</strain>
    </source>
</reference>
<keyword evidence="9" id="KW-1185">Reference proteome</keyword>
<feature type="domain" description="Tyr recombinase" evidence="6">
    <location>
        <begin position="99"/>
        <end position="272"/>
    </location>
</feature>
<evidence type="ECO:0000256" key="5">
    <source>
        <dbReference type="PROSITE-ProRule" id="PRU01248"/>
    </source>
</evidence>
<dbReference type="InterPro" id="IPR004107">
    <property type="entry name" value="Integrase_SAM-like_N"/>
</dbReference>
<keyword evidence="3 5" id="KW-0238">DNA-binding</keyword>
<protein>
    <submittedName>
        <fullName evidence="8">Integrase</fullName>
    </submittedName>
</protein>
<accession>A0AA48KDP2</accession>
<dbReference type="EMBL" id="AP027081">
    <property type="protein sequence ID" value="BDU78544.1"/>
    <property type="molecule type" value="Genomic_DNA"/>
</dbReference>
<organism evidence="8 9">
    <name type="scientific">Mesoterricola sediminis</name>
    <dbReference type="NCBI Taxonomy" id="2927980"/>
    <lineage>
        <taxon>Bacteria</taxon>
        <taxon>Pseudomonadati</taxon>
        <taxon>Acidobacteriota</taxon>
        <taxon>Holophagae</taxon>
        <taxon>Holophagales</taxon>
        <taxon>Holophagaceae</taxon>
        <taxon>Mesoterricola</taxon>
    </lineage>
</organism>
<proteinExistence type="inferred from homology"/>
<dbReference type="PROSITE" id="PS51898">
    <property type="entry name" value="TYR_RECOMBINASE"/>
    <property type="match status" value="1"/>
</dbReference>
<dbReference type="Pfam" id="PF13495">
    <property type="entry name" value="Phage_int_SAM_4"/>
    <property type="match status" value="1"/>
</dbReference>
<dbReference type="Gene3D" id="1.10.443.10">
    <property type="entry name" value="Intergrase catalytic core"/>
    <property type="match status" value="1"/>
</dbReference>
<dbReference type="PANTHER" id="PTHR30349">
    <property type="entry name" value="PHAGE INTEGRASE-RELATED"/>
    <property type="match status" value="1"/>
</dbReference>
<dbReference type="AlphaFoldDB" id="A0AA48KDP2"/>
<evidence type="ECO:0000259" key="7">
    <source>
        <dbReference type="PROSITE" id="PS51900"/>
    </source>
</evidence>
<evidence type="ECO:0000313" key="8">
    <source>
        <dbReference type="EMBL" id="BDU78544.1"/>
    </source>
</evidence>
<comment type="similarity">
    <text evidence="1">Belongs to the 'phage' integrase family.</text>
</comment>
<name>A0AA48KDP2_9BACT</name>
<dbReference type="Pfam" id="PF00589">
    <property type="entry name" value="Phage_integrase"/>
    <property type="match status" value="1"/>
</dbReference>
<evidence type="ECO:0000256" key="1">
    <source>
        <dbReference type="ARBA" id="ARBA00008857"/>
    </source>
</evidence>
<dbReference type="PANTHER" id="PTHR30349:SF64">
    <property type="entry name" value="PROPHAGE INTEGRASE INTD-RELATED"/>
    <property type="match status" value="1"/>
</dbReference>
<keyword evidence="2" id="KW-0229">DNA integration</keyword>
<dbReference type="InterPro" id="IPR011010">
    <property type="entry name" value="DNA_brk_join_enz"/>
</dbReference>
<dbReference type="InterPro" id="IPR013762">
    <property type="entry name" value="Integrase-like_cat_sf"/>
</dbReference>
<evidence type="ECO:0000256" key="4">
    <source>
        <dbReference type="ARBA" id="ARBA00023172"/>
    </source>
</evidence>
<dbReference type="InterPro" id="IPR050090">
    <property type="entry name" value="Tyrosine_recombinase_XerCD"/>
</dbReference>
<dbReference type="SUPFAM" id="SSF56349">
    <property type="entry name" value="DNA breaking-rejoining enzymes"/>
    <property type="match status" value="1"/>
</dbReference>